<evidence type="ECO:0000313" key="1">
    <source>
        <dbReference type="EMBL" id="KND98403.1"/>
    </source>
</evidence>
<gene>
    <name evidence="1" type="ORF">QG37_04754</name>
</gene>
<dbReference type="Proteomes" id="UP000037122">
    <property type="component" value="Unassembled WGS sequence"/>
</dbReference>
<accession>A0A0L0NWK2</accession>
<protein>
    <submittedName>
        <fullName evidence="1">Uncharacterized protein</fullName>
    </submittedName>
</protein>
<dbReference type="EMBL" id="LGST01000032">
    <property type="protein sequence ID" value="KND98403.1"/>
    <property type="molecule type" value="Genomic_DNA"/>
</dbReference>
<dbReference type="VEuPathDB" id="FungiDB:QG37_04754"/>
<organism evidence="1 2">
    <name type="scientific">Candidozyma auris</name>
    <name type="common">Yeast</name>
    <name type="synonym">Candida auris</name>
    <dbReference type="NCBI Taxonomy" id="498019"/>
    <lineage>
        <taxon>Eukaryota</taxon>
        <taxon>Fungi</taxon>
        <taxon>Dikarya</taxon>
        <taxon>Ascomycota</taxon>
        <taxon>Saccharomycotina</taxon>
        <taxon>Pichiomycetes</taxon>
        <taxon>Metschnikowiaceae</taxon>
        <taxon>Candidozyma</taxon>
    </lineage>
</organism>
<proteinExistence type="predicted"/>
<dbReference type="AlphaFoldDB" id="A0A0L0NWK2"/>
<comment type="caution">
    <text evidence="1">The sequence shown here is derived from an EMBL/GenBank/DDBJ whole genome shotgun (WGS) entry which is preliminary data.</text>
</comment>
<evidence type="ECO:0000313" key="2">
    <source>
        <dbReference type="Proteomes" id="UP000037122"/>
    </source>
</evidence>
<reference evidence="2" key="1">
    <citation type="journal article" date="2015" name="BMC Genomics">
        <title>Draft genome of a commonly misdiagnosed multidrug resistant pathogen Candida auris.</title>
        <authorList>
            <person name="Chatterjee S."/>
            <person name="Alampalli S.V."/>
            <person name="Nageshan R.K."/>
            <person name="Chettiar S.T."/>
            <person name="Joshi S."/>
            <person name="Tatu U.S."/>
        </authorList>
    </citation>
    <scope>NUCLEOTIDE SEQUENCE [LARGE SCALE GENOMIC DNA]</scope>
    <source>
        <strain evidence="2">6684</strain>
    </source>
</reference>
<name>A0A0L0NWK2_CANAR</name>
<sequence>MGEKEKEKIEDEKASGLFRHIPRFRNSYTQTKTGEQTGDLTKGEAGELFGPIGTKYCKPRSRRPNTKVTDIGRFCWRVSVITLVLLGESAPIYNS</sequence>